<organism evidence="3 4">
    <name type="scientific">Hymenobacter citatus</name>
    <dbReference type="NCBI Taxonomy" id="2763506"/>
    <lineage>
        <taxon>Bacteria</taxon>
        <taxon>Pseudomonadati</taxon>
        <taxon>Bacteroidota</taxon>
        <taxon>Cytophagia</taxon>
        <taxon>Cytophagales</taxon>
        <taxon>Hymenobacteraceae</taxon>
        <taxon>Hymenobacter</taxon>
    </lineage>
</organism>
<dbReference type="Proteomes" id="UP000622017">
    <property type="component" value="Unassembled WGS sequence"/>
</dbReference>
<sequence length="108" mass="10251">MKRLLSTVAAAALLTATLGSCRSHTTDETYQAGGNGNPETTAQQEQLSPRVDAPNNAGMADSAGNASGAGTTGGSTTGTTGGTTSSMGTTGGSTTGSTGGSMSTTGSN</sequence>
<dbReference type="RefSeq" id="WP_187320166.1">
    <property type="nucleotide sequence ID" value="NZ_JACSCY010000010.1"/>
</dbReference>
<reference evidence="3 4" key="1">
    <citation type="submission" date="2020-08" db="EMBL/GenBank/DDBJ databases">
        <title>Hymenobacter sp.</title>
        <authorList>
            <person name="Kim M.K."/>
        </authorList>
    </citation>
    <scope>NUCLEOTIDE SEQUENCE [LARGE SCALE GENOMIC DNA]</scope>
    <source>
        <strain evidence="3 4">BT507</strain>
    </source>
</reference>
<dbReference type="PROSITE" id="PS51257">
    <property type="entry name" value="PROKAR_LIPOPROTEIN"/>
    <property type="match status" value="1"/>
</dbReference>
<protein>
    <submittedName>
        <fullName evidence="3">Uncharacterized protein</fullName>
    </submittedName>
</protein>
<accession>A0ABR7MLC6</accession>
<evidence type="ECO:0000256" key="2">
    <source>
        <dbReference type="SAM" id="SignalP"/>
    </source>
</evidence>
<dbReference type="EMBL" id="JACSCY010000010">
    <property type="protein sequence ID" value="MBC6611889.1"/>
    <property type="molecule type" value="Genomic_DNA"/>
</dbReference>
<keyword evidence="2" id="KW-0732">Signal</keyword>
<comment type="caution">
    <text evidence="3">The sequence shown here is derived from an EMBL/GenBank/DDBJ whole genome shotgun (WGS) entry which is preliminary data.</text>
</comment>
<feature type="region of interest" description="Disordered" evidence="1">
    <location>
        <begin position="19"/>
        <end position="108"/>
    </location>
</feature>
<evidence type="ECO:0000313" key="4">
    <source>
        <dbReference type="Proteomes" id="UP000622017"/>
    </source>
</evidence>
<feature type="chain" id="PRO_5045796422" evidence="2">
    <location>
        <begin position="26"/>
        <end position="108"/>
    </location>
</feature>
<feature type="compositionally biased region" description="Gly residues" evidence="1">
    <location>
        <begin position="70"/>
        <end position="81"/>
    </location>
</feature>
<feature type="compositionally biased region" description="Polar residues" evidence="1">
    <location>
        <begin position="37"/>
        <end position="47"/>
    </location>
</feature>
<gene>
    <name evidence="3" type="ORF">H8B15_13225</name>
</gene>
<evidence type="ECO:0000313" key="3">
    <source>
        <dbReference type="EMBL" id="MBC6611889.1"/>
    </source>
</evidence>
<proteinExistence type="predicted"/>
<feature type="compositionally biased region" description="Gly residues" evidence="1">
    <location>
        <begin position="89"/>
        <end position="99"/>
    </location>
</feature>
<evidence type="ECO:0000256" key="1">
    <source>
        <dbReference type="SAM" id="MobiDB-lite"/>
    </source>
</evidence>
<keyword evidence="4" id="KW-1185">Reference proteome</keyword>
<name>A0ABR7MLC6_9BACT</name>
<feature type="signal peptide" evidence="2">
    <location>
        <begin position="1"/>
        <end position="25"/>
    </location>
</feature>